<evidence type="ECO:0000313" key="2">
    <source>
        <dbReference type="EMBL" id="BBL87558.1"/>
    </source>
</evidence>
<dbReference type="InterPro" id="IPR029044">
    <property type="entry name" value="Nucleotide-diphossugar_trans"/>
</dbReference>
<dbReference type="Proteomes" id="UP000315115">
    <property type="component" value="Chromosome 1"/>
</dbReference>
<gene>
    <name evidence="2" type="ORF">VroAM7_02110</name>
</gene>
<dbReference type="AlphaFoldDB" id="A0A510I311"/>
<accession>A0A510I311</accession>
<dbReference type="SUPFAM" id="SSF53448">
    <property type="entry name" value="Nucleotide-diphospho-sugar transferases"/>
    <property type="match status" value="1"/>
</dbReference>
<sequence length="290" mass="34073">MSSEFSEGIKVSVFVVCYNHEKFIEKALSGISNQKTNFDYEVLIYDDLSTDNTRTIIDEFILNNKKCALRKIYAEENQYSKGITMSSVIIPKAKGEFIAFCEGDDYWLDENKLQKQYDKMVDKPELNACFHPVYTLIDEQLLDKKYGYLGEEDEIVSFKTIIKKGGGYMPMASLFIRTKPFLELIAKKPDFFLYNCEHSVLQIINSVDKGALYIPGYMSVYRSMHEGSWSLQQAKDPIAEDREFEQYKKRILGLNRIYGYKYWPTFISIYLKKSKKHYRKKIKRWFKTKA</sequence>
<dbReference type="Gene3D" id="3.90.550.10">
    <property type="entry name" value="Spore Coat Polysaccharide Biosynthesis Protein SpsA, Chain A"/>
    <property type="match status" value="1"/>
</dbReference>
<evidence type="ECO:0000259" key="1">
    <source>
        <dbReference type="Pfam" id="PF00535"/>
    </source>
</evidence>
<dbReference type="Pfam" id="PF00535">
    <property type="entry name" value="Glycos_transf_2"/>
    <property type="match status" value="1"/>
</dbReference>
<protein>
    <recommendedName>
        <fullName evidence="1">Glycosyltransferase 2-like domain-containing protein</fullName>
    </recommendedName>
</protein>
<reference evidence="3" key="1">
    <citation type="submission" date="2019-07" db="EMBL/GenBank/DDBJ databases">
        <title>Complete Genome Sequences of Vibrion rotiferianus strain AM7.</title>
        <authorList>
            <person name="Miyazaki K."/>
            <person name="Wiseschart A."/>
            <person name="Pootanakit K."/>
            <person name="Ishimori K."/>
            <person name="Kitahara K."/>
        </authorList>
    </citation>
    <scope>NUCLEOTIDE SEQUENCE [LARGE SCALE GENOMIC DNA]</scope>
    <source>
        <strain evidence="3">AM7</strain>
    </source>
</reference>
<dbReference type="CDD" id="cd00761">
    <property type="entry name" value="Glyco_tranf_GTA_type"/>
    <property type="match status" value="1"/>
</dbReference>
<dbReference type="InterPro" id="IPR001173">
    <property type="entry name" value="Glyco_trans_2-like"/>
</dbReference>
<organism evidence="2 3">
    <name type="scientific">Vibrio rotiferianus</name>
    <dbReference type="NCBI Taxonomy" id="190895"/>
    <lineage>
        <taxon>Bacteria</taxon>
        <taxon>Pseudomonadati</taxon>
        <taxon>Pseudomonadota</taxon>
        <taxon>Gammaproteobacteria</taxon>
        <taxon>Vibrionales</taxon>
        <taxon>Vibrionaceae</taxon>
        <taxon>Vibrio</taxon>
    </lineage>
</organism>
<dbReference type="PANTHER" id="PTHR22916:SF3">
    <property type="entry name" value="UDP-GLCNAC:BETAGAL BETA-1,3-N-ACETYLGLUCOSAMINYLTRANSFERASE-LIKE PROTEIN 1"/>
    <property type="match status" value="1"/>
</dbReference>
<name>A0A510I311_9VIBR</name>
<evidence type="ECO:0000313" key="3">
    <source>
        <dbReference type="Proteomes" id="UP000315115"/>
    </source>
</evidence>
<dbReference type="PANTHER" id="PTHR22916">
    <property type="entry name" value="GLYCOSYLTRANSFERASE"/>
    <property type="match status" value="1"/>
</dbReference>
<dbReference type="EMBL" id="AP019798">
    <property type="protein sequence ID" value="BBL87558.1"/>
    <property type="molecule type" value="Genomic_DNA"/>
</dbReference>
<proteinExistence type="predicted"/>
<dbReference type="GO" id="GO:0016758">
    <property type="term" value="F:hexosyltransferase activity"/>
    <property type="evidence" value="ECO:0007669"/>
    <property type="project" value="UniProtKB-ARBA"/>
</dbReference>
<dbReference type="RefSeq" id="WP_143691738.1">
    <property type="nucleotide sequence ID" value="NZ_AP019798.1"/>
</dbReference>
<feature type="domain" description="Glycosyltransferase 2-like" evidence="1">
    <location>
        <begin position="12"/>
        <end position="148"/>
    </location>
</feature>